<organism evidence="1 2">
    <name type="scientific">Candidatus Methanobinarius endosymbioticus</name>
    <dbReference type="NCBI Taxonomy" id="2006182"/>
    <lineage>
        <taxon>Archaea</taxon>
        <taxon>Methanobacteriati</taxon>
        <taxon>Methanobacteriota</taxon>
        <taxon>Methanomada group</taxon>
        <taxon>Methanobacteria</taxon>
        <taxon>Methanobacteriales</taxon>
        <taxon>Methanobacteriaceae</taxon>
        <taxon>Candidatus Methanobinarius</taxon>
    </lineage>
</organism>
<evidence type="ECO:0000313" key="1">
    <source>
        <dbReference type="EMBL" id="RBQ24226.1"/>
    </source>
</evidence>
<evidence type="ECO:0000313" key="2">
    <source>
        <dbReference type="Proteomes" id="UP000253099"/>
    </source>
</evidence>
<name>A0A366MDA1_9EURY</name>
<protein>
    <submittedName>
        <fullName evidence="1">Uncharacterized protein</fullName>
    </submittedName>
</protein>
<reference evidence="1 2" key="1">
    <citation type="submission" date="2018-06" db="EMBL/GenBank/DDBJ databases">
        <title>Genomic insight into two independent archaeal endosymbiosis events.</title>
        <authorList>
            <person name="Lind A.E."/>
            <person name="Lewis W.H."/>
            <person name="Spang A."/>
            <person name="Guy L."/>
            <person name="Embley M.T."/>
            <person name="Ettema T.J.G."/>
        </authorList>
    </citation>
    <scope>NUCLEOTIDE SEQUENCE [LARGE SCALE GENOMIC DNA]</scope>
    <source>
        <strain evidence="1">NOE</strain>
    </source>
</reference>
<sequence length="48" mass="5567">MILINHIIEVGESLRNVVKRLLNNDMSVEEVMEKTGLPEDYVLKIKNK</sequence>
<dbReference type="InterPro" id="IPR029068">
    <property type="entry name" value="Glyas_Bleomycin-R_OHBP_Dase"/>
</dbReference>
<proteinExistence type="predicted"/>
<dbReference type="AlphaFoldDB" id="A0A366MDA1"/>
<accession>A0A366MDA1</accession>
<dbReference type="Gene3D" id="3.10.180.10">
    <property type="entry name" value="2,3-Dihydroxybiphenyl 1,2-Dioxygenase, domain 1"/>
    <property type="match status" value="1"/>
</dbReference>
<gene>
    <name evidence="1" type="ORF">ALNOE001_03390</name>
</gene>
<comment type="caution">
    <text evidence="1">The sequence shown here is derived from an EMBL/GenBank/DDBJ whole genome shotgun (WGS) entry which is preliminary data.</text>
</comment>
<keyword evidence="2" id="KW-1185">Reference proteome</keyword>
<dbReference type="EMBL" id="NIZT01000008">
    <property type="protein sequence ID" value="RBQ24226.1"/>
    <property type="molecule type" value="Genomic_DNA"/>
</dbReference>
<dbReference type="Proteomes" id="UP000253099">
    <property type="component" value="Unassembled WGS sequence"/>
</dbReference>